<evidence type="ECO:0000313" key="3">
    <source>
        <dbReference type="EMBL" id="KKJ01707.1"/>
    </source>
</evidence>
<dbReference type="AlphaFoldDB" id="A0A0M2Q545"/>
<accession>A0A0M2Q545</accession>
<dbReference type="NCBIfam" id="TIGR01098">
    <property type="entry name" value="3A0109s03R"/>
    <property type="match status" value="1"/>
</dbReference>
<protein>
    <submittedName>
        <fullName evidence="3">Phosphate ABC transporter substrate-binding protein</fullName>
    </submittedName>
</protein>
<dbReference type="eggNOG" id="COG3221">
    <property type="taxonomic scope" value="Bacteria"/>
</dbReference>
<dbReference type="SUPFAM" id="SSF53850">
    <property type="entry name" value="Periplasmic binding protein-like II"/>
    <property type="match status" value="1"/>
</dbReference>
<dbReference type="STRING" id="317619.GCA_000332315_04126"/>
<comment type="similarity">
    <text evidence="1">Belongs to the phosphate/phosphite/phosphonate binding protein family.</text>
</comment>
<dbReference type="EMBL" id="AJTX02000002">
    <property type="protein sequence ID" value="KKJ01707.1"/>
    <property type="molecule type" value="Genomic_DNA"/>
</dbReference>
<sequence>MVLLLLPSLGGCQSVSTSTPATSPTTDPATGITFGILSTESAEIQKPLWDPLLAAMATAIDQPVQGFYADQYSDLVAGLRSGEVQVAWLGGKAYIEAAQVAGTEAFAITVATDGAKGYTAHLIARNDQPWLAEAQAVGGDRYVLDHAAELTFAFNDPTSTSGFLVPNYYIFTRNGVKASDIFKAVRFEGDHEATALAVASGSVDVATNNSEALDRLAKSHPDAFSQLATLWISTLIPGDPIAYSSTLEEPVKEAVRTFFYQYKDEAVLTPLDWSGFEPATDDLWDPIRVLDLSQRLEEVSNNNQIEAAEKAKIIGELQQQLDLLNAKDKS</sequence>
<dbReference type="Proteomes" id="UP000034681">
    <property type="component" value="Unassembled WGS sequence"/>
</dbReference>
<gene>
    <name evidence="3" type="ORF">PROH_04220</name>
</gene>
<dbReference type="GO" id="GO:0043190">
    <property type="term" value="C:ATP-binding cassette (ABC) transporter complex"/>
    <property type="evidence" value="ECO:0007669"/>
    <property type="project" value="InterPro"/>
</dbReference>
<evidence type="ECO:0000256" key="1">
    <source>
        <dbReference type="ARBA" id="ARBA00007162"/>
    </source>
</evidence>
<keyword evidence="4" id="KW-1185">Reference proteome</keyword>
<dbReference type="Gene3D" id="1.20.58.90">
    <property type="match status" value="1"/>
</dbReference>
<dbReference type="GO" id="GO:0055085">
    <property type="term" value="P:transmembrane transport"/>
    <property type="evidence" value="ECO:0007669"/>
    <property type="project" value="InterPro"/>
</dbReference>
<dbReference type="Pfam" id="PF12974">
    <property type="entry name" value="Phosphonate-bd"/>
    <property type="match status" value="1"/>
</dbReference>
<name>A0A0M2Q545_PROHO</name>
<reference evidence="3" key="1">
    <citation type="submission" date="2012-04" db="EMBL/GenBank/DDBJ databases">
        <authorList>
            <person name="Borisov I.G."/>
            <person name="Ivanikova N.V."/>
            <person name="Pinevich A.V."/>
        </authorList>
    </citation>
    <scope>NUCLEOTIDE SEQUENCE</scope>
    <source>
        <strain evidence="3">CALU 1027</strain>
    </source>
</reference>
<dbReference type="Gene3D" id="3.40.190.10">
    <property type="entry name" value="Periplasmic binding protein-like II"/>
    <property type="match status" value="2"/>
</dbReference>
<evidence type="ECO:0000256" key="2">
    <source>
        <dbReference type="ARBA" id="ARBA00022729"/>
    </source>
</evidence>
<comment type="caution">
    <text evidence="3">The sequence shown here is derived from an EMBL/GenBank/DDBJ whole genome shotgun (WGS) entry which is preliminary data.</text>
</comment>
<keyword evidence="2" id="KW-0732">Signal</keyword>
<dbReference type="PANTHER" id="PTHR35841:SF1">
    <property type="entry name" value="PHOSPHONATES-BINDING PERIPLASMIC PROTEIN"/>
    <property type="match status" value="1"/>
</dbReference>
<dbReference type="PANTHER" id="PTHR35841">
    <property type="entry name" value="PHOSPHONATES-BINDING PERIPLASMIC PROTEIN"/>
    <property type="match status" value="1"/>
</dbReference>
<proteinExistence type="inferred from homology"/>
<dbReference type="InterPro" id="IPR005770">
    <property type="entry name" value="PhnD"/>
</dbReference>
<organism evidence="3 4">
    <name type="scientific">Prochlorothrix hollandica PCC 9006 = CALU 1027</name>
    <dbReference type="NCBI Taxonomy" id="317619"/>
    <lineage>
        <taxon>Bacteria</taxon>
        <taxon>Bacillati</taxon>
        <taxon>Cyanobacteriota</taxon>
        <taxon>Cyanophyceae</taxon>
        <taxon>Prochlorotrichales</taxon>
        <taxon>Prochlorotrichaceae</taxon>
        <taxon>Prochlorothrix</taxon>
    </lineage>
</organism>
<evidence type="ECO:0000313" key="4">
    <source>
        <dbReference type="Proteomes" id="UP000034681"/>
    </source>
</evidence>